<dbReference type="OrthoDB" id="5979581at2759"/>
<dbReference type="GO" id="GO:0000245">
    <property type="term" value="P:spliceosomal complex assembly"/>
    <property type="evidence" value="ECO:0007669"/>
    <property type="project" value="TreeGrafter"/>
</dbReference>
<keyword evidence="5" id="KW-0418">Kinase</keyword>
<evidence type="ECO:0000256" key="6">
    <source>
        <dbReference type="ARBA" id="ARBA00022840"/>
    </source>
</evidence>
<name>A0A6A6FPG2_9PEZI</name>
<dbReference type="InterPro" id="IPR051334">
    <property type="entry name" value="SRPK"/>
</dbReference>
<dbReference type="Gene3D" id="3.30.200.20">
    <property type="entry name" value="Phosphorylase Kinase, domain 1"/>
    <property type="match status" value="1"/>
</dbReference>
<evidence type="ECO:0000313" key="11">
    <source>
        <dbReference type="Proteomes" id="UP000799539"/>
    </source>
</evidence>
<dbReference type="GO" id="GO:0005524">
    <property type="term" value="F:ATP binding"/>
    <property type="evidence" value="ECO:0007669"/>
    <property type="project" value="UniProtKB-KW"/>
</dbReference>
<dbReference type="PANTHER" id="PTHR47634">
    <property type="entry name" value="PROTEIN KINASE DOMAIN-CONTAINING PROTEIN-RELATED"/>
    <property type="match status" value="1"/>
</dbReference>
<keyword evidence="3" id="KW-0808">Transferase</keyword>
<sequence length="374" mass="42900">MSGHLWLERRLFSVARSSVRIEEETVRGYKANDYYPVQTGQTFNGQYRTVGKPGYGSASTVWLCRDLQNQAGHVVLKVYINNSEQHREPSVCRHISNVSSEHPGREHVRKLLDSFEIEGPHGKHICLGYEPLGNSLALDFLHTEAGIIHTDLQPNNIILGMHDNSILAEFERGEQQDPSPRKETDDRAIYVSRPMPLAKGWPSLSDFSEARFGNVEHTDLVMPDVYRAPEVILGMSWSFPIDIWAFAMVLWDLFEPERLFSAKNENARYSEAHHLAQMIAVLGPPSQDFLRRSSKCEKYWDEHGRWIGDVPVPDTGLIRMEKMLSSKDKADFLDFMKKVLQWRPEDRSDCNDIFFSEWPVADLIESGQIVREEA</sequence>
<keyword evidence="4" id="KW-0547">Nucleotide-binding</keyword>
<dbReference type="InterPro" id="IPR011009">
    <property type="entry name" value="Kinase-like_dom_sf"/>
</dbReference>
<dbReference type="EMBL" id="ML992666">
    <property type="protein sequence ID" value="KAF2215355.1"/>
    <property type="molecule type" value="Genomic_DNA"/>
</dbReference>
<keyword evidence="2" id="KW-0723">Serine/threonine-protein kinase</keyword>
<proteinExistence type="predicted"/>
<evidence type="ECO:0000313" key="10">
    <source>
        <dbReference type="EMBL" id="KAF2215355.1"/>
    </source>
</evidence>
<dbReference type="InterPro" id="IPR000719">
    <property type="entry name" value="Prot_kinase_dom"/>
</dbReference>
<dbReference type="GO" id="GO:0004674">
    <property type="term" value="F:protein serine/threonine kinase activity"/>
    <property type="evidence" value="ECO:0007669"/>
    <property type="project" value="UniProtKB-KW"/>
</dbReference>
<dbReference type="GO" id="GO:0005634">
    <property type="term" value="C:nucleus"/>
    <property type="evidence" value="ECO:0007669"/>
    <property type="project" value="TreeGrafter"/>
</dbReference>
<accession>A0A6A6FPG2</accession>
<dbReference type="Pfam" id="PF00069">
    <property type="entry name" value="Pkinase"/>
    <property type="match status" value="1"/>
</dbReference>
<evidence type="ECO:0000256" key="5">
    <source>
        <dbReference type="ARBA" id="ARBA00022777"/>
    </source>
</evidence>
<evidence type="ECO:0000256" key="7">
    <source>
        <dbReference type="ARBA" id="ARBA00047899"/>
    </source>
</evidence>
<dbReference type="Proteomes" id="UP000799539">
    <property type="component" value="Unassembled WGS sequence"/>
</dbReference>
<gene>
    <name evidence="10" type="ORF">CERZMDRAFT_110054</name>
</gene>
<comment type="catalytic activity">
    <reaction evidence="8">
        <text>L-seryl-[protein] + ATP = O-phospho-L-seryl-[protein] + ADP + H(+)</text>
        <dbReference type="Rhea" id="RHEA:17989"/>
        <dbReference type="Rhea" id="RHEA-COMP:9863"/>
        <dbReference type="Rhea" id="RHEA-COMP:11604"/>
        <dbReference type="ChEBI" id="CHEBI:15378"/>
        <dbReference type="ChEBI" id="CHEBI:29999"/>
        <dbReference type="ChEBI" id="CHEBI:30616"/>
        <dbReference type="ChEBI" id="CHEBI:83421"/>
        <dbReference type="ChEBI" id="CHEBI:456216"/>
        <dbReference type="EC" id="2.7.11.1"/>
    </reaction>
</comment>
<dbReference type="Gene3D" id="1.10.510.10">
    <property type="entry name" value="Transferase(Phosphotransferase) domain 1"/>
    <property type="match status" value="1"/>
</dbReference>
<evidence type="ECO:0000256" key="1">
    <source>
        <dbReference type="ARBA" id="ARBA00012513"/>
    </source>
</evidence>
<organism evidence="10 11">
    <name type="scientific">Cercospora zeae-maydis SCOH1-5</name>
    <dbReference type="NCBI Taxonomy" id="717836"/>
    <lineage>
        <taxon>Eukaryota</taxon>
        <taxon>Fungi</taxon>
        <taxon>Dikarya</taxon>
        <taxon>Ascomycota</taxon>
        <taxon>Pezizomycotina</taxon>
        <taxon>Dothideomycetes</taxon>
        <taxon>Dothideomycetidae</taxon>
        <taxon>Mycosphaerellales</taxon>
        <taxon>Mycosphaerellaceae</taxon>
        <taxon>Cercospora</taxon>
    </lineage>
</organism>
<evidence type="ECO:0000256" key="4">
    <source>
        <dbReference type="ARBA" id="ARBA00022741"/>
    </source>
</evidence>
<comment type="catalytic activity">
    <reaction evidence="7">
        <text>L-threonyl-[protein] + ATP = O-phospho-L-threonyl-[protein] + ADP + H(+)</text>
        <dbReference type="Rhea" id="RHEA:46608"/>
        <dbReference type="Rhea" id="RHEA-COMP:11060"/>
        <dbReference type="Rhea" id="RHEA-COMP:11605"/>
        <dbReference type="ChEBI" id="CHEBI:15378"/>
        <dbReference type="ChEBI" id="CHEBI:30013"/>
        <dbReference type="ChEBI" id="CHEBI:30616"/>
        <dbReference type="ChEBI" id="CHEBI:61977"/>
        <dbReference type="ChEBI" id="CHEBI:456216"/>
        <dbReference type="EC" id="2.7.11.1"/>
    </reaction>
</comment>
<dbReference type="SUPFAM" id="SSF56112">
    <property type="entry name" value="Protein kinase-like (PK-like)"/>
    <property type="match status" value="1"/>
</dbReference>
<keyword evidence="6" id="KW-0067">ATP-binding</keyword>
<dbReference type="SMART" id="SM00220">
    <property type="entry name" value="S_TKc"/>
    <property type="match status" value="1"/>
</dbReference>
<feature type="domain" description="Protein kinase" evidence="9">
    <location>
        <begin position="1"/>
        <end position="359"/>
    </location>
</feature>
<dbReference type="PANTHER" id="PTHR47634:SF9">
    <property type="entry name" value="PROTEIN KINASE DOMAIN-CONTAINING PROTEIN-RELATED"/>
    <property type="match status" value="1"/>
</dbReference>
<dbReference type="GO" id="GO:0050684">
    <property type="term" value="P:regulation of mRNA processing"/>
    <property type="evidence" value="ECO:0007669"/>
    <property type="project" value="TreeGrafter"/>
</dbReference>
<dbReference type="PROSITE" id="PS50011">
    <property type="entry name" value="PROTEIN_KINASE_DOM"/>
    <property type="match status" value="1"/>
</dbReference>
<evidence type="ECO:0000259" key="9">
    <source>
        <dbReference type="PROSITE" id="PS50011"/>
    </source>
</evidence>
<evidence type="ECO:0000256" key="2">
    <source>
        <dbReference type="ARBA" id="ARBA00022527"/>
    </source>
</evidence>
<reference evidence="10" key="1">
    <citation type="journal article" date="2020" name="Stud. Mycol.">
        <title>101 Dothideomycetes genomes: a test case for predicting lifestyles and emergence of pathogens.</title>
        <authorList>
            <person name="Haridas S."/>
            <person name="Albert R."/>
            <person name="Binder M."/>
            <person name="Bloem J."/>
            <person name="Labutti K."/>
            <person name="Salamov A."/>
            <person name="Andreopoulos B."/>
            <person name="Baker S."/>
            <person name="Barry K."/>
            <person name="Bills G."/>
            <person name="Bluhm B."/>
            <person name="Cannon C."/>
            <person name="Castanera R."/>
            <person name="Culley D."/>
            <person name="Daum C."/>
            <person name="Ezra D."/>
            <person name="Gonzalez J."/>
            <person name="Henrissat B."/>
            <person name="Kuo A."/>
            <person name="Liang C."/>
            <person name="Lipzen A."/>
            <person name="Lutzoni F."/>
            <person name="Magnuson J."/>
            <person name="Mondo S."/>
            <person name="Nolan M."/>
            <person name="Ohm R."/>
            <person name="Pangilinan J."/>
            <person name="Park H.-J."/>
            <person name="Ramirez L."/>
            <person name="Alfaro M."/>
            <person name="Sun H."/>
            <person name="Tritt A."/>
            <person name="Yoshinaga Y."/>
            <person name="Zwiers L.-H."/>
            <person name="Turgeon B."/>
            <person name="Goodwin S."/>
            <person name="Spatafora J."/>
            <person name="Crous P."/>
            <person name="Grigoriev I."/>
        </authorList>
    </citation>
    <scope>NUCLEOTIDE SEQUENCE</scope>
    <source>
        <strain evidence="10">SCOH1-5</strain>
    </source>
</reference>
<protein>
    <recommendedName>
        <fullName evidence="1">non-specific serine/threonine protein kinase</fullName>
        <ecNumber evidence="1">2.7.11.1</ecNumber>
    </recommendedName>
</protein>
<dbReference type="EC" id="2.7.11.1" evidence="1"/>
<evidence type="ECO:0000256" key="8">
    <source>
        <dbReference type="ARBA" id="ARBA00048679"/>
    </source>
</evidence>
<dbReference type="AlphaFoldDB" id="A0A6A6FPG2"/>
<keyword evidence="11" id="KW-1185">Reference proteome</keyword>
<dbReference type="GO" id="GO:0005737">
    <property type="term" value="C:cytoplasm"/>
    <property type="evidence" value="ECO:0007669"/>
    <property type="project" value="TreeGrafter"/>
</dbReference>
<evidence type="ECO:0000256" key="3">
    <source>
        <dbReference type="ARBA" id="ARBA00022679"/>
    </source>
</evidence>